<dbReference type="SUPFAM" id="SSF48452">
    <property type="entry name" value="TPR-like"/>
    <property type="match status" value="1"/>
</dbReference>
<reference evidence="2" key="1">
    <citation type="submission" date="2016-10" db="EMBL/GenBank/DDBJ databases">
        <title>Sequence of Gallionella enrichment culture.</title>
        <authorList>
            <person name="Poehlein A."/>
            <person name="Muehling M."/>
            <person name="Daniel R."/>
        </authorList>
    </citation>
    <scope>NUCLEOTIDE SEQUENCE</scope>
</reference>
<dbReference type="EMBL" id="MLJW01000014">
    <property type="protein sequence ID" value="OIR13416.1"/>
    <property type="molecule type" value="Genomic_DNA"/>
</dbReference>
<dbReference type="InterPro" id="IPR011990">
    <property type="entry name" value="TPR-like_helical_dom_sf"/>
</dbReference>
<evidence type="ECO:0000256" key="1">
    <source>
        <dbReference type="SAM" id="MobiDB-lite"/>
    </source>
</evidence>
<feature type="compositionally biased region" description="Pro residues" evidence="1">
    <location>
        <begin position="97"/>
        <end position="106"/>
    </location>
</feature>
<evidence type="ECO:0000313" key="2">
    <source>
        <dbReference type="EMBL" id="OIR13416.1"/>
    </source>
</evidence>
<feature type="compositionally biased region" description="Basic and acidic residues" evidence="1">
    <location>
        <begin position="456"/>
        <end position="467"/>
    </location>
</feature>
<feature type="region of interest" description="Disordered" evidence="1">
    <location>
        <begin position="450"/>
        <end position="469"/>
    </location>
</feature>
<dbReference type="AlphaFoldDB" id="A0A1J5TAZ1"/>
<name>A0A1J5TAZ1_9ZZZZ</name>
<organism evidence="2">
    <name type="scientific">mine drainage metagenome</name>
    <dbReference type="NCBI Taxonomy" id="410659"/>
    <lineage>
        <taxon>unclassified sequences</taxon>
        <taxon>metagenomes</taxon>
        <taxon>ecological metagenomes</taxon>
    </lineage>
</organism>
<comment type="caution">
    <text evidence="2">The sequence shown here is derived from an EMBL/GenBank/DDBJ whole genome shotgun (WGS) entry which is preliminary data.</text>
</comment>
<proteinExistence type="predicted"/>
<protein>
    <submittedName>
        <fullName evidence="2">Uncharacterized protein</fullName>
    </submittedName>
</protein>
<sequence length="554" mass="59475">MSLGKAIKPMRLRLTCLAAAAVLGAMASRELQARERKPDATDVKIRLMSEALEARDTGDFQVALTKLADLARLAPNDPQITRLIQSVERLQQAALHPTPPPPPPAPIGDSGLPAAPAPTATPQPAPTPDLLSTPALPAISDLATPSLPAAPSRLWRATDADAAQLAADETARLNEDMVRVERRLAHARDLIAEDRHREALKELRQIESVLPSNPLTEPLRQKISAALVDVEHRLRVAAISVDDIPPVLSIQYGGAASTEAARPADAYSPPLDIELELLEVPNAVVDDVRAAWAGLAQRARERRGRILLDRNGRPEYQRPGRTLLSSDQVRIYKAIVAGSSKESAAFAPVSTGAMGFSANFDPDLLVRTLAAMKGCRLLASPRLSVEAGEPTTLTLKTQASRSDAAVDADARSGRDTLLPQWKVVLTPTVGADARVDGLRFDLQASSYQGIVSQSPRETRTEQGRRTDAQGPAAETIFGGARSAGVARLRAGETLVLVGMPQGFWAGSAFDVGSPLDRVPLLGRWHRAVALWNRDRDMVLIVRILPARHPIPPKA</sequence>
<feature type="region of interest" description="Disordered" evidence="1">
    <location>
        <begin position="94"/>
        <end position="135"/>
    </location>
</feature>
<feature type="compositionally biased region" description="Pro residues" evidence="1">
    <location>
        <begin position="115"/>
        <end position="127"/>
    </location>
</feature>
<accession>A0A1J5TAZ1</accession>
<gene>
    <name evidence="2" type="ORF">GALL_52300</name>
</gene>